<gene>
    <name evidence="3" type="ORF">GCM10010171_23650</name>
</gene>
<reference evidence="3" key="1">
    <citation type="journal article" date="2014" name="Int. J. Syst. Evol. Microbiol.">
        <title>Complete genome sequence of Corynebacterium casei LMG S-19264T (=DSM 44701T), isolated from a smear-ripened cheese.</title>
        <authorList>
            <consortium name="US DOE Joint Genome Institute (JGI-PGF)"/>
            <person name="Walter F."/>
            <person name="Albersmeier A."/>
            <person name="Kalinowski J."/>
            <person name="Ruckert C."/>
        </authorList>
    </citation>
    <scope>NUCLEOTIDE SEQUENCE</scope>
    <source>
        <strain evidence="3">JCM 3276</strain>
    </source>
</reference>
<feature type="domain" description="S-Me-THD-like C-terminal" evidence="2">
    <location>
        <begin position="167"/>
        <end position="342"/>
    </location>
</feature>
<proteinExistence type="predicted"/>
<evidence type="ECO:0000259" key="2">
    <source>
        <dbReference type="Pfam" id="PF20906"/>
    </source>
</evidence>
<dbReference type="RefSeq" id="WP_189210463.1">
    <property type="nucleotide sequence ID" value="NZ_BMRB01000002.1"/>
</dbReference>
<evidence type="ECO:0008006" key="5">
    <source>
        <dbReference type="Google" id="ProtNLM"/>
    </source>
</evidence>
<comment type="caution">
    <text evidence="3">The sequence shown here is derived from an EMBL/GenBank/DDBJ whole genome shotgun (WGS) entry which is preliminary data.</text>
</comment>
<dbReference type="InterPro" id="IPR027479">
    <property type="entry name" value="S-Me-THD_N_sf"/>
</dbReference>
<dbReference type="Proteomes" id="UP000660680">
    <property type="component" value="Unassembled WGS sequence"/>
</dbReference>
<sequence>MHLRSGDAADLAVGCTLLGSGGGGAVTAGQLLLAATLAARGPLPLVAAAELEPTARVACVGAVGSPTVMRERPAGVDEFVAAVRALERHTGHRFDALQPLEIGGVNGLLGPMVAAATGLPLVDGDAMGRAYPRLDHTVLQGIVPATPLALADPGGRLLIMQDAPRQSVEPVVRAVLPALGAWAAICLHSGTAADYAGAAVGGSVSRALTLGRALARRSRDDGADFLAAAGAAVLAEGTVDEVRRGRPGSGDGGVATVRLAGDPLGSLRLDFADEYMAAIVDGAPVVTAPDIIGLLDARTWAPITVERLATQQRVRLVRLPAPEELRDRQARRPDFGLAAYGMAPVRPEEVG</sequence>
<organism evidence="3 4">
    <name type="scientific">Actinokineospora fastidiosa</name>
    <dbReference type="NCBI Taxonomy" id="1816"/>
    <lineage>
        <taxon>Bacteria</taxon>
        <taxon>Bacillati</taxon>
        <taxon>Actinomycetota</taxon>
        <taxon>Actinomycetes</taxon>
        <taxon>Pseudonocardiales</taxon>
        <taxon>Pseudonocardiaceae</taxon>
        <taxon>Actinokineospora</taxon>
    </lineage>
</organism>
<dbReference type="AlphaFoldDB" id="A0A918GD00"/>
<dbReference type="InterPro" id="IPR024071">
    <property type="entry name" value="S-Me-THD_C_sf"/>
</dbReference>
<evidence type="ECO:0000313" key="3">
    <source>
        <dbReference type="EMBL" id="GGS29604.1"/>
    </source>
</evidence>
<accession>A0A918GD00</accession>
<dbReference type="SUPFAM" id="SSF160991">
    <property type="entry name" value="CV3147-like"/>
    <property type="match status" value="1"/>
</dbReference>
<feature type="domain" description="S-Me-THD N-terminal" evidence="1">
    <location>
        <begin position="7"/>
        <end position="161"/>
    </location>
</feature>
<keyword evidence="4" id="KW-1185">Reference proteome</keyword>
<dbReference type="Gene3D" id="3.40.1610.10">
    <property type="entry name" value="CV3147-like domain"/>
    <property type="match status" value="1"/>
</dbReference>
<dbReference type="Pfam" id="PF06032">
    <property type="entry name" value="S-Me-THD_N"/>
    <property type="match status" value="1"/>
</dbReference>
<dbReference type="InterPro" id="IPR010318">
    <property type="entry name" value="S-Me-THD_N"/>
</dbReference>
<evidence type="ECO:0000259" key="1">
    <source>
        <dbReference type="Pfam" id="PF06032"/>
    </source>
</evidence>
<dbReference type="EMBL" id="BMRB01000002">
    <property type="protein sequence ID" value="GGS29604.1"/>
    <property type="molecule type" value="Genomic_DNA"/>
</dbReference>
<dbReference type="Gene3D" id="2.40.390.10">
    <property type="entry name" value="CV3147-like"/>
    <property type="match status" value="1"/>
</dbReference>
<dbReference type="Pfam" id="PF20906">
    <property type="entry name" value="S-Me-THD_C"/>
    <property type="match status" value="1"/>
</dbReference>
<dbReference type="InterPro" id="IPR048350">
    <property type="entry name" value="S-Me-THD-like_C"/>
</dbReference>
<protein>
    <recommendedName>
        <fullName evidence="5">DUF917 domain-containing protein</fullName>
    </recommendedName>
</protein>
<evidence type="ECO:0000313" key="4">
    <source>
        <dbReference type="Proteomes" id="UP000660680"/>
    </source>
</evidence>
<name>A0A918GD00_9PSEU</name>
<reference evidence="3" key="2">
    <citation type="submission" date="2020-09" db="EMBL/GenBank/DDBJ databases">
        <authorList>
            <person name="Sun Q."/>
            <person name="Ohkuma M."/>
        </authorList>
    </citation>
    <scope>NUCLEOTIDE SEQUENCE</scope>
    <source>
        <strain evidence="3">JCM 3276</strain>
    </source>
</reference>